<dbReference type="EMBL" id="BK015220">
    <property type="protein sequence ID" value="DAD96563.1"/>
    <property type="molecule type" value="Genomic_DNA"/>
</dbReference>
<dbReference type="PROSITE" id="PS00018">
    <property type="entry name" value="EF_HAND_1"/>
    <property type="match status" value="1"/>
</dbReference>
<evidence type="ECO:0000259" key="1">
    <source>
        <dbReference type="Pfam" id="PF01464"/>
    </source>
</evidence>
<dbReference type="Pfam" id="PF01464">
    <property type="entry name" value="SLT"/>
    <property type="match status" value="1"/>
</dbReference>
<feature type="domain" description="Transglycosylase SLT" evidence="1">
    <location>
        <begin position="23"/>
        <end position="72"/>
    </location>
</feature>
<organism evidence="2">
    <name type="scientific">Siphoviridae sp. ctF5m84</name>
    <dbReference type="NCBI Taxonomy" id="2826210"/>
    <lineage>
        <taxon>Viruses</taxon>
        <taxon>Duplodnaviria</taxon>
        <taxon>Heunggongvirae</taxon>
        <taxon>Uroviricota</taxon>
        <taxon>Caudoviricetes</taxon>
    </lineage>
</organism>
<protein>
    <submittedName>
        <fullName evidence="2">Tail protein</fullName>
    </submittedName>
</protein>
<dbReference type="SUPFAM" id="SSF53955">
    <property type="entry name" value="Lysozyme-like"/>
    <property type="match status" value="1"/>
</dbReference>
<dbReference type="PANTHER" id="PTHR37423">
    <property type="entry name" value="SOLUBLE LYTIC MUREIN TRANSGLYCOSYLASE-RELATED"/>
    <property type="match status" value="1"/>
</dbReference>
<dbReference type="PANTHER" id="PTHR37423:SF2">
    <property type="entry name" value="MEMBRANE-BOUND LYTIC MUREIN TRANSGLYCOSYLASE C"/>
    <property type="match status" value="1"/>
</dbReference>
<dbReference type="Gene3D" id="1.10.530.10">
    <property type="match status" value="1"/>
</dbReference>
<name>A0A8S5NR88_9CAUD</name>
<dbReference type="InterPro" id="IPR008258">
    <property type="entry name" value="Transglycosylase_SLT_dom_1"/>
</dbReference>
<reference evidence="2" key="1">
    <citation type="journal article" date="2021" name="Proc. Natl. Acad. Sci. U.S.A.">
        <title>A Catalog of Tens of Thousands of Viruses from Human Metagenomes Reveals Hidden Associations with Chronic Diseases.</title>
        <authorList>
            <person name="Tisza M.J."/>
            <person name="Buck C.B."/>
        </authorList>
    </citation>
    <scope>NUCLEOTIDE SEQUENCE</scope>
    <source>
        <strain evidence="2">CtF5m84</strain>
    </source>
</reference>
<evidence type="ECO:0000313" key="2">
    <source>
        <dbReference type="EMBL" id="DAD96563.1"/>
    </source>
</evidence>
<accession>A0A8S5NR88</accession>
<dbReference type="InterPro" id="IPR023346">
    <property type="entry name" value="Lysozyme-like_dom_sf"/>
</dbReference>
<proteinExistence type="predicted"/>
<sequence>MLFENYVKSNKAEFLAKVKNISAKLLIDPNWLMAVMYKESRLNPQAVNSRGGATGLIQFMPATAQALGTSTTALKAMTNVQQLDYVYKYYKPYITKLNSYPDLYLATFFPAALGKADDYILQTSKLSAATIADANPGIDLNKDRKITVGEFKEYCYAQFDTATQNILKKK</sequence>
<dbReference type="InterPro" id="IPR018247">
    <property type="entry name" value="EF_Hand_1_Ca_BS"/>
</dbReference>